<gene>
    <name evidence="6" type="ORF">VW23_006470</name>
</gene>
<organism evidence="6 7">
    <name type="scientific">Devosia insulae DS-56</name>
    <dbReference type="NCBI Taxonomy" id="1116389"/>
    <lineage>
        <taxon>Bacteria</taxon>
        <taxon>Pseudomonadati</taxon>
        <taxon>Pseudomonadota</taxon>
        <taxon>Alphaproteobacteria</taxon>
        <taxon>Hyphomicrobiales</taxon>
        <taxon>Devosiaceae</taxon>
        <taxon>Devosia</taxon>
    </lineage>
</organism>
<dbReference type="PROSITE" id="PS50110">
    <property type="entry name" value="RESPONSE_REGULATORY"/>
    <property type="match status" value="1"/>
</dbReference>
<dbReference type="InterPro" id="IPR011006">
    <property type="entry name" value="CheY-like_superfamily"/>
</dbReference>
<feature type="domain" description="Response regulatory" evidence="5">
    <location>
        <begin position="1"/>
        <end position="108"/>
    </location>
</feature>
<reference evidence="6 7" key="1">
    <citation type="journal article" date="2015" name="Genome Announc.">
        <title>Genome Assemblies of Three Soil-Associated Devosia species: D. insulae, D. limi, and D. soli.</title>
        <authorList>
            <person name="Hassan Y.I."/>
            <person name="Lepp D."/>
            <person name="Zhou T."/>
        </authorList>
    </citation>
    <scope>NUCLEOTIDE SEQUENCE [LARGE SCALE GENOMIC DNA]</scope>
    <source>
        <strain evidence="6 7">DS-56</strain>
    </source>
</reference>
<dbReference type="PANTHER" id="PTHR44591">
    <property type="entry name" value="STRESS RESPONSE REGULATOR PROTEIN 1"/>
    <property type="match status" value="1"/>
</dbReference>
<evidence type="ECO:0000313" key="6">
    <source>
        <dbReference type="EMBL" id="OEO28036.1"/>
    </source>
</evidence>
<sequence length="117" mass="12884">MVVETNYLIASVIEAPLLNAGYRVIIATDPDEAFAFLDRKDVHLALIDFRLQHAEPEGLVARLTQQGIPFIFCTAASREEVFEHFPNARVMPKPFSDQDLLAAVATLAIAPGAYQAE</sequence>
<dbReference type="Proteomes" id="UP000095463">
    <property type="component" value="Unassembled WGS sequence"/>
</dbReference>
<keyword evidence="3" id="KW-0804">Transcription</keyword>
<keyword evidence="1 4" id="KW-0597">Phosphoprotein</keyword>
<name>A0A1E5XHG5_9HYPH</name>
<dbReference type="SUPFAM" id="SSF52172">
    <property type="entry name" value="CheY-like"/>
    <property type="match status" value="1"/>
</dbReference>
<evidence type="ECO:0000256" key="4">
    <source>
        <dbReference type="PROSITE-ProRule" id="PRU00169"/>
    </source>
</evidence>
<dbReference type="GO" id="GO:0000160">
    <property type="term" value="P:phosphorelay signal transduction system"/>
    <property type="evidence" value="ECO:0007669"/>
    <property type="project" value="InterPro"/>
</dbReference>
<dbReference type="AlphaFoldDB" id="A0A1E5XHG5"/>
<dbReference type="EMBL" id="LAJE02000401">
    <property type="protein sequence ID" value="OEO28036.1"/>
    <property type="molecule type" value="Genomic_DNA"/>
</dbReference>
<dbReference type="Pfam" id="PF00072">
    <property type="entry name" value="Response_reg"/>
    <property type="match status" value="1"/>
</dbReference>
<feature type="modified residue" description="4-aspartylphosphate" evidence="4">
    <location>
        <position position="48"/>
    </location>
</feature>
<evidence type="ECO:0000256" key="1">
    <source>
        <dbReference type="ARBA" id="ARBA00022553"/>
    </source>
</evidence>
<comment type="caution">
    <text evidence="6">The sequence shown here is derived from an EMBL/GenBank/DDBJ whole genome shotgun (WGS) entry which is preliminary data.</text>
</comment>
<dbReference type="PANTHER" id="PTHR44591:SF3">
    <property type="entry name" value="RESPONSE REGULATORY DOMAIN-CONTAINING PROTEIN"/>
    <property type="match status" value="1"/>
</dbReference>
<keyword evidence="2" id="KW-0805">Transcription regulation</keyword>
<dbReference type="InterPro" id="IPR050595">
    <property type="entry name" value="Bact_response_regulator"/>
</dbReference>
<dbReference type="SMART" id="SM00448">
    <property type="entry name" value="REC"/>
    <property type="match status" value="1"/>
</dbReference>
<accession>A0A1E5XHG5</accession>
<evidence type="ECO:0000313" key="7">
    <source>
        <dbReference type="Proteomes" id="UP000095463"/>
    </source>
</evidence>
<dbReference type="InterPro" id="IPR001789">
    <property type="entry name" value="Sig_transdc_resp-reg_receiver"/>
</dbReference>
<protein>
    <recommendedName>
        <fullName evidence="5">Response regulatory domain-containing protein</fullName>
    </recommendedName>
</protein>
<evidence type="ECO:0000256" key="3">
    <source>
        <dbReference type="ARBA" id="ARBA00023163"/>
    </source>
</evidence>
<evidence type="ECO:0000256" key="2">
    <source>
        <dbReference type="ARBA" id="ARBA00023015"/>
    </source>
</evidence>
<keyword evidence="7" id="KW-1185">Reference proteome</keyword>
<proteinExistence type="predicted"/>
<dbReference type="Gene3D" id="3.40.50.2300">
    <property type="match status" value="1"/>
</dbReference>
<evidence type="ECO:0000259" key="5">
    <source>
        <dbReference type="PROSITE" id="PS50110"/>
    </source>
</evidence>